<evidence type="ECO:0000256" key="1">
    <source>
        <dbReference type="SAM" id="SignalP"/>
    </source>
</evidence>
<feature type="signal peptide" evidence="1">
    <location>
        <begin position="1"/>
        <end position="30"/>
    </location>
</feature>
<comment type="caution">
    <text evidence="2">The sequence shown here is derived from an EMBL/GenBank/DDBJ whole genome shotgun (WGS) entry which is preliminary data.</text>
</comment>
<dbReference type="PROSITE" id="PS51318">
    <property type="entry name" value="TAT"/>
    <property type="match status" value="1"/>
</dbReference>
<organism evidence="2 3">
    <name type="scientific">Gordonia tangerina</name>
    <dbReference type="NCBI Taxonomy" id="2911060"/>
    <lineage>
        <taxon>Bacteria</taxon>
        <taxon>Bacillati</taxon>
        <taxon>Actinomycetota</taxon>
        <taxon>Actinomycetes</taxon>
        <taxon>Mycobacteriales</taxon>
        <taxon>Gordoniaceae</taxon>
        <taxon>Gordonia</taxon>
    </lineage>
</organism>
<evidence type="ECO:0000313" key="2">
    <source>
        <dbReference type="EMBL" id="MCF3940685.1"/>
    </source>
</evidence>
<accession>A0ABS9DN73</accession>
<dbReference type="EMBL" id="JAKGCU010000024">
    <property type="protein sequence ID" value="MCF3940685.1"/>
    <property type="molecule type" value="Genomic_DNA"/>
</dbReference>
<dbReference type="InterPro" id="IPR006311">
    <property type="entry name" value="TAT_signal"/>
</dbReference>
<proteinExistence type="predicted"/>
<sequence length="161" mass="16928">MTSRRRLIAATCAAAGVMFASVLGAASAQAAYPTGWTDIAGTCAEAPAVGATVPITDRANHTTSSSPWVKVNAQQAGQLTGYQSYVVAFDTARVTSVQCTNGRLAVRKVYDSGIVTTTNRVDWSHSGGTSPQVLNRHTDRMAFSALTCHHNWCAPTATLNP</sequence>
<evidence type="ECO:0000313" key="3">
    <source>
        <dbReference type="Proteomes" id="UP001108089"/>
    </source>
</evidence>
<protein>
    <recommendedName>
        <fullName evidence="4">Secreted protein</fullName>
    </recommendedName>
</protein>
<keyword evidence="1" id="KW-0732">Signal</keyword>
<name>A0ABS9DN73_9ACTN</name>
<evidence type="ECO:0008006" key="4">
    <source>
        <dbReference type="Google" id="ProtNLM"/>
    </source>
</evidence>
<gene>
    <name evidence="2" type="ORF">L1892_20140</name>
</gene>
<keyword evidence="3" id="KW-1185">Reference proteome</keyword>
<reference evidence="2" key="1">
    <citation type="submission" date="2022-01" db="EMBL/GenBank/DDBJ databases">
        <title>Gordonia xiamenensis sp. nov., isolated from surface seawater in Xiamen.</title>
        <authorList>
            <person name="He Y.F."/>
        </authorList>
    </citation>
    <scope>NUCLEOTIDE SEQUENCE</scope>
    <source>
        <strain evidence="2">GW1C4-4</strain>
    </source>
</reference>
<dbReference type="RefSeq" id="WP_235725429.1">
    <property type="nucleotide sequence ID" value="NZ_JAKGCU010000024.1"/>
</dbReference>
<dbReference type="Proteomes" id="UP001108089">
    <property type="component" value="Unassembled WGS sequence"/>
</dbReference>
<feature type="chain" id="PRO_5045719535" description="Secreted protein" evidence="1">
    <location>
        <begin position="31"/>
        <end position="161"/>
    </location>
</feature>